<dbReference type="Proteomes" id="UP000075430">
    <property type="component" value="Unassembled WGS sequence"/>
</dbReference>
<dbReference type="STRING" id="1793963.AXI58_10210"/>
<accession>A0A150FB93</accession>
<protein>
    <submittedName>
        <fullName evidence="1">Uncharacterized protein</fullName>
    </submittedName>
</protein>
<dbReference type="EMBL" id="LSBA01000005">
    <property type="protein sequence ID" value="KXZ22355.1"/>
    <property type="molecule type" value="Genomic_DNA"/>
</dbReference>
<dbReference type="RefSeq" id="WP_061520698.1">
    <property type="nucleotide sequence ID" value="NZ_JARLZY010000019.1"/>
</dbReference>
<keyword evidence="2" id="KW-1185">Reference proteome</keyword>
<reference evidence="2" key="1">
    <citation type="submission" date="2016-02" db="EMBL/GenBank/DDBJ databases">
        <authorList>
            <person name="Dunlap C."/>
        </authorList>
    </citation>
    <scope>NUCLEOTIDE SEQUENCE [LARGE SCALE GENOMIC DNA]</scope>
    <source>
        <strain evidence="2">NRRL B-41092</strain>
    </source>
</reference>
<name>A0A150FB93_9BACI</name>
<sequence length="78" mass="8701">MQNTVKVTFNVNGVEIKTDGRVPQMPNGINADNMIVLHAKSNLKKNLGIDIYEVMNAEHYDDIEHLVTIDKSGYTQGV</sequence>
<proteinExistence type="predicted"/>
<dbReference type="AlphaFoldDB" id="A0A150FB93"/>
<gene>
    <name evidence="1" type="ORF">AXI58_10210</name>
</gene>
<evidence type="ECO:0000313" key="2">
    <source>
        <dbReference type="Proteomes" id="UP000075430"/>
    </source>
</evidence>
<evidence type="ECO:0000313" key="1">
    <source>
        <dbReference type="EMBL" id="KXZ22355.1"/>
    </source>
</evidence>
<dbReference type="OrthoDB" id="2899688at2"/>
<organism evidence="1 2">
    <name type="scientific">Bacillus nakamurai</name>
    <dbReference type="NCBI Taxonomy" id="1793963"/>
    <lineage>
        <taxon>Bacteria</taxon>
        <taxon>Bacillati</taxon>
        <taxon>Bacillota</taxon>
        <taxon>Bacilli</taxon>
        <taxon>Bacillales</taxon>
        <taxon>Bacillaceae</taxon>
        <taxon>Bacillus</taxon>
    </lineage>
</organism>
<comment type="caution">
    <text evidence="1">The sequence shown here is derived from an EMBL/GenBank/DDBJ whole genome shotgun (WGS) entry which is preliminary data.</text>
</comment>